<organism evidence="3 4">
    <name type="scientific">Tepidibacillus decaturensis</name>
    <dbReference type="NCBI Taxonomy" id="1413211"/>
    <lineage>
        <taxon>Bacteria</taxon>
        <taxon>Bacillati</taxon>
        <taxon>Bacillota</taxon>
        <taxon>Bacilli</taxon>
        <taxon>Bacillales</taxon>
        <taxon>Bacillaceae</taxon>
        <taxon>Tepidibacillus</taxon>
    </lineage>
</organism>
<accession>A0A135L367</accession>
<name>A0A135L367_9BACI</name>
<dbReference type="InterPro" id="IPR005648">
    <property type="entry name" value="FlgD"/>
</dbReference>
<evidence type="ECO:0008006" key="5">
    <source>
        <dbReference type="Google" id="ProtNLM"/>
    </source>
</evidence>
<reference evidence="3 4" key="1">
    <citation type="submission" date="2016-02" db="EMBL/GenBank/DDBJ databases">
        <title>Draft Genome for Tepidibacillus decaturensis nov. sp. Strain Z9, an Anaerobic, Moderately Thermophilic and Heterotrophic Bacterium from Deep Subsurface of the Illinois Basin, USA.</title>
        <authorList>
            <person name="Dong Y."/>
            <person name="Chang J.Y."/>
            <person name="Sanford R."/>
            <person name="Fouke B.W."/>
        </authorList>
    </citation>
    <scope>NUCLEOTIDE SEQUENCE [LARGE SCALE GENOMIC DNA]</scope>
    <source>
        <strain evidence="3 4">Z9</strain>
    </source>
</reference>
<evidence type="ECO:0000313" key="3">
    <source>
        <dbReference type="EMBL" id="KXG43391.1"/>
    </source>
</evidence>
<keyword evidence="2" id="KW-1005">Bacterial flagellum biogenesis</keyword>
<dbReference type="Proteomes" id="UP000070352">
    <property type="component" value="Unassembled WGS sequence"/>
</dbReference>
<dbReference type="GO" id="GO:0044781">
    <property type="term" value="P:bacterial-type flagellum organization"/>
    <property type="evidence" value="ECO:0007669"/>
    <property type="project" value="UniProtKB-KW"/>
</dbReference>
<dbReference type="OrthoDB" id="280334at2"/>
<evidence type="ECO:0000256" key="1">
    <source>
        <dbReference type="ARBA" id="ARBA00010577"/>
    </source>
</evidence>
<dbReference type="AlphaFoldDB" id="A0A135L367"/>
<gene>
    <name evidence="3" type="ORF">U473_04705</name>
</gene>
<proteinExistence type="inferred from homology"/>
<dbReference type="Pfam" id="PF03963">
    <property type="entry name" value="FlgD"/>
    <property type="match status" value="1"/>
</dbReference>
<dbReference type="RefSeq" id="WP_068723837.1">
    <property type="nucleotide sequence ID" value="NZ_LSKU01000001.1"/>
</dbReference>
<evidence type="ECO:0000313" key="4">
    <source>
        <dbReference type="Proteomes" id="UP000070352"/>
    </source>
</evidence>
<evidence type="ECO:0000256" key="2">
    <source>
        <dbReference type="ARBA" id="ARBA00022795"/>
    </source>
</evidence>
<comment type="similarity">
    <text evidence="1">Belongs to the FlgD family.</text>
</comment>
<dbReference type="EMBL" id="LSKU01000001">
    <property type="protein sequence ID" value="KXG43391.1"/>
    <property type="molecule type" value="Genomic_DNA"/>
</dbReference>
<protein>
    <recommendedName>
        <fullName evidence="5">Flagellar hook assembly protein FlgD</fullName>
    </recommendedName>
</protein>
<dbReference type="STRING" id="1413211.U473_04705"/>
<comment type="caution">
    <text evidence="3">The sequence shown here is derived from an EMBL/GenBank/DDBJ whole genome shotgun (WGS) entry which is preliminary data.</text>
</comment>
<keyword evidence="4" id="KW-1185">Reference proteome</keyword>
<sequence length="153" mass="17250">MNVTESTSTASNVNSQSALSEQSILGKDDFLKIFVTQLKNQDPLQPLQDREFIAQMAQFSTLEQIANLNKTTEKVLEIQTTMAQEFANLKDPSLNNYQLIASYSNLIGKKGFWLDQNGNETFGSIQSILFKENQHYVNIDGQELLISDLVKIE</sequence>